<sequence length="131" mass="14873">MKTQFGPLSFKALTMARGCKPNNYANRLCESIENLDLVACSNVTSAMVQTLLENYPKLTILYARKIDMTDIAHGQEWVCQDLSEWYVHIDTDGQVDDQDPAPASKTHFAECLFKAVKIDKDQEAESHGWRF</sequence>
<organism evidence="1 2">
    <name type="scientific">Modicella reniformis</name>
    <dbReference type="NCBI Taxonomy" id="1440133"/>
    <lineage>
        <taxon>Eukaryota</taxon>
        <taxon>Fungi</taxon>
        <taxon>Fungi incertae sedis</taxon>
        <taxon>Mucoromycota</taxon>
        <taxon>Mortierellomycotina</taxon>
        <taxon>Mortierellomycetes</taxon>
        <taxon>Mortierellales</taxon>
        <taxon>Mortierellaceae</taxon>
        <taxon>Modicella</taxon>
    </lineage>
</organism>
<keyword evidence="2" id="KW-1185">Reference proteome</keyword>
<dbReference type="EMBL" id="JAAAHW010004213">
    <property type="protein sequence ID" value="KAF9977094.1"/>
    <property type="molecule type" value="Genomic_DNA"/>
</dbReference>
<gene>
    <name evidence="1" type="ORF">BGZ65_007548</name>
</gene>
<proteinExistence type="predicted"/>
<evidence type="ECO:0000313" key="1">
    <source>
        <dbReference type="EMBL" id="KAF9977094.1"/>
    </source>
</evidence>
<dbReference type="OrthoDB" id="2446741at2759"/>
<evidence type="ECO:0000313" key="2">
    <source>
        <dbReference type="Proteomes" id="UP000749646"/>
    </source>
</evidence>
<dbReference type="Proteomes" id="UP000749646">
    <property type="component" value="Unassembled WGS sequence"/>
</dbReference>
<name>A0A9P6M8B0_9FUNG</name>
<comment type="caution">
    <text evidence="1">The sequence shown here is derived from an EMBL/GenBank/DDBJ whole genome shotgun (WGS) entry which is preliminary data.</text>
</comment>
<protein>
    <submittedName>
        <fullName evidence="1">Uncharacterized protein</fullName>
    </submittedName>
</protein>
<dbReference type="AlphaFoldDB" id="A0A9P6M8B0"/>
<reference evidence="1" key="1">
    <citation type="journal article" date="2020" name="Fungal Divers.">
        <title>Resolving the Mortierellaceae phylogeny through synthesis of multi-gene phylogenetics and phylogenomics.</title>
        <authorList>
            <person name="Vandepol N."/>
            <person name="Liber J."/>
            <person name="Desiro A."/>
            <person name="Na H."/>
            <person name="Kennedy M."/>
            <person name="Barry K."/>
            <person name="Grigoriev I.V."/>
            <person name="Miller A.N."/>
            <person name="O'Donnell K."/>
            <person name="Stajich J.E."/>
            <person name="Bonito G."/>
        </authorList>
    </citation>
    <scope>NUCLEOTIDE SEQUENCE</scope>
    <source>
        <strain evidence="1">MES-2147</strain>
    </source>
</reference>
<accession>A0A9P6M8B0</accession>